<keyword evidence="6" id="KW-1185">Reference proteome</keyword>
<dbReference type="GO" id="GO:0003700">
    <property type="term" value="F:DNA-binding transcription factor activity"/>
    <property type="evidence" value="ECO:0007669"/>
    <property type="project" value="InterPro"/>
</dbReference>
<proteinExistence type="predicted"/>
<evidence type="ECO:0000256" key="2">
    <source>
        <dbReference type="ARBA" id="ARBA00023125"/>
    </source>
</evidence>
<dbReference type="PROSITE" id="PS50995">
    <property type="entry name" value="HTH_MARR_2"/>
    <property type="match status" value="1"/>
</dbReference>
<keyword evidence="3" id="KW-0804">Transcription</keyword>
<protein>
    <submittedName>
        <fullName evidence="5">DNA-binding transcriptional regulator, MarR family</fullName>
    </submittedName>
</protein>
<dbReference type="STRING" id="394193.SAMN04489732_101193"/>
<dbReference type="SMART" id="SM00347">
    <property type="entry name" value="HTH_MARR"/>
    <property type="match status" value="1"/>
</dbReference>
<dbReference type="Gene3D" id="1.10.10.10">
    <property type="entry name" value="Winged helix-like DNA-binding domain superfamily/Winged helix DNA-binding domain"/>
    <property type="match status" value="1"/>
</dbReference>
<reference evidence="5 6" key="1">
    <citation type="submission" date="2016-10" db="EMBL/GenBank/DDBJ databases">
        <authorList>
            <person name="de Groot N.N."/>
        </authorList>
    </citation>
    <scope>NUCLEOTIDE SEQUENCE [LARGE SCALE GENOMIC DNA]</scope>
    <source>
        <strain evidence="5 6">DSM 44993</strain>
    </source>
</reference>
<dbReference type="AlphaFoldDB" id="A0A1H8Q3N9"/>
<dbReference type="OrthoDB" id="3216907at2"/>
<gene>
    <name evidence="5" type="ORF">SAMN04489732_101193</name>
</gene>
<name>A0A1H8Q3N9_9PSEU</name>
<dbReference type="RefSeq" id="WP_091611079.1">
    <property type="nucleotide sequence ID" value="NZ_FOEF01000001.1"/>
</dbReference>
<accession>A0A1H8Q3N9</accession>
<dbReference type="PANTHER" id="PTHR39515:SF2">
    <property type="entry name" value="HTH-TYPE TRANSCRIPTIONAL REGULATOR RV0880"/>
    <property type="match status" value="1"/>
</dbReference>
<dbReference type="InterPro" id="IPR023187">
    <property type="entry name" value="Tscrpt_reg_MarR-type_CS"/>
</dbReference>
<dbReference type="InterPro" id="IPR036388">
    <property type="entry name" value="WH-like_DNA-bd_sf"/>
</dbReference>
<dbReference type="EMBL" id="FOEF01000001">
    <property type="protein sequence ID" value="SEO48810.1"/>
    <property type="molecule type" value="Genomic_DNA"/>
</dbReference>
<dbReference type="InterPro" id="IPR000835">
    <property type="entry name" value="HTH_MarR-typ"/>
</dbReference>
<sequence length="158" mass="17572">MVREPRDADADEAFQFVLSLHRLLRELRRAAPPDGLPRTQLLVLAKLSRSGPLRIGALADEVGCSQPTATKVVHAMEEAGLVARGTDADDRRVSYVHLTQPGRRRLRAVVRDESEALAERLGELDQDEVELLLKAGAVMRRLVEPEPADVRQISREPQ</sequence>
<keyword evidence="1" id="KW-0805">Transcription regulation</keyword>
<dbReference type="Pfam" id="PF01047">
    <property type="entry name" value="MarR"/>
    <property type="match status" value="1"/>
</dbReference>
<dbReference type="SUPFAM" id="SSF46785">
    <property type="entry name" value="Winged helix' DNA-binding domain"/>
    <property type="match status" value="1"/>
</dbReference>
<dbReference type="PANTHER" id="PTHR39515">
    <property type="entry name" value="CONSERVED PROTEIN"/>
    <property type="match status" value="1"/>
</dbReference>
<keyword evidence="2 5" id="KW-0238">DNA-binding</keyword>
<evidence type="ECO:0000256" key="3">
    <source>
        <dbReference type="ARBA" id="ARBA00023163"/>
    </source>
</evidence>
<dbReference type="PROSITE" id="PS01117">
    <property type="entry name" value="HTH_MARR_1"/>
    <property type="match status" value="1"/>
</dbReference>
<evidence type="ECO:0000256" key="1">
    <source>
        <dbReference type="ARBA" id="ARBA00023015"/>
    </source>
</evidence>
<dbReference type="Proteomes" id="UP000198582">
    <property type="component" value="Unassembled WGS sequence"/>
</dbReference>
<dbReference type="InterPro" id="IPR036390">
    <property type="entry name" value="WH_DNA-bd_sf"/>
</dbReference>
<evidence type="ECO:0000259" key="4">
    <source>
        <dbReference type="PROSITE" id="PS50995"/>
    </source>
</evidence>
<dbReference type="GO" id="GO:0003677">
    <property type="term" value="F:DNA binding"/>
    <property type="evidence" value="ECO:0007669"/>
    <property type="project" value="UniProtKB-KW"/>
</dbReference>
<evidence type="ECO:0000313" key="6">
    <source>
        <dbReference type="Proteomes" id="UP000198582"/>
    </source>
</evidence>
<feature type="domain" description="HTH marR-type" evidence="4">
    <location>
        <begin position="10"/>
        <end position="141"/>
    </location>
</feature>
<organism evidence="5 6">
    <name type="scientific">Amycolatopsis saalfeldensis</name>
    <dbReference type="NCBI Taxonomy" id="394193"/>
    <lineage>
        <taxon>Bacteria</taxon>
        <taxon>Bacillati</taxon>
        <taxon>Actinomycetota</taxon>
        <taxon>Actinomycetes</taxon>
        <taxon>Pseudonocardiales</taxon>
        <taxon>Pseudonocardiaceae</taxon>
        <taxon>Amycolatopsis</taxon>
    </lineage>
</organism>
<dbReference type="InterPro" id="IPR052526">
    <property type="entry name" value="HTH-type_Bedaq_tolerance"/>
</dbReference>
<evidence type="ECO:0000313" key="5">
    <source>
        <dbReference type="EMBL" id="SEO48810.1"/>
    </source>
</evidence>